<keyword evidence="2 4" id="KW-0032">Aminotransferase</keyword>
<reference evidence="7" key="1">
    <citation type="submission" date="2016-10" db="EMBL/GenBank/DDBJ databases">
        <authorList>
            <person name="Varghese N."/>
            <person name="Submissions S."/>
        </authorList>
    </citation>
    <scope>NUCLEOTIDE SEQUENCE [LARGE SCALE GENOMIC DNA]</scope>
    <source>
        <strain evidence="7">CGMCC 1.10783</strain>
    </source>
</reference>
<dbReference type="InterPro" id="IPR004839">
    <property type="entry name" value="Aminotransferase_I/II_large"/>
</dbReference>
<dbReference type="SUPFAM" id="SSF53383">
    <property type="entry name" value="PLP-dependent transferases"/>
    <property type="match status" value="1"/>
</dbReference>
<evidence type="ECO:0000313" key="6">
    <source>
        <dbReference type="EMBL" id="SDJ32445.1"/>
    </source>
</evidence>
<dbReference type="PROSITE" id="PS00105">
    <property type="entry name" value="AA_TRANSFER_CLASS_1"/>
    <property type="match status" value="1"/>
</dbReference>
<accession>A0A1G8SUJ9</accession>
<evidence type="ECO:0000259" key="5">
    <source>
        <dbReference type="Pfam" id="PF00155"/>
    </source>
</evidence>
<dbReference type="CDD" id="cd00609">
    <property type="entry name" value="AAT_like"/>
    <property type="match status" value="1"/>
</dbReference>
<comment type="similarity">
    <text evidence="4">Belongs to the class-I pyridoxal-phosphate-dependent aminotransferase family.</text>
</comment>
<dbReference type="OrthoDB" id="9813612at2"/>
<dbReference type="InterPro" id="IPR015421">
    <property type="entry name" value="PyrdxlP-dep_Trfase_major"/>
</dbReference>
<dbReference type="GO" id="GO:0030170">
    <property type="term" value="F:pyridoxal phosphate binding"/>
    <property type="evidence" value="ECO:0007669"/>
    <property type="project" value="InterPro"/>
</dbReference>
<dbReference type="Pfam" id="PF00155">
    <property type="entry name" value="Aminotran_1_2"/>
    <property type="match status" value="1"/>
</dbReference>
<dbReference type="Gene3D" id="3.90.1150.10">
    <property type="entry name" value="Aspartate Aminotransferase, domain 1"/>
    <property type="match status" value="1"/>
</dbReference>
<evidence type="ECO:0000256" key="1">
    <source>
        <dbReference type="ARBA" id="ARBA00001933"/>
    </source>
</evidence>
<evidence type="ECO:0000256" key="2">
    <source>
        <dbReference type="ARBA" id="ARBA00022576"/>
    </source>
</evidence>
<dbReference type="InterPro" id="IPR004838">
    <property type="entry name" value="NHTrfase_class1_PyrdxlP-BS"/>
</dbReference>
<proteinExistence type="inferred from homology"/>
<gene>
    <name evidence="6" type="ORF">SAMN05216555_109116</name>
</gene>
<dbReference type="PANTHER" id="PTHR42832">
    <property type="entry name" value="AMINO ACID AMINOTRANSFERASE"/>
    <property type="match status" value="1"/>
</dbReference>
<dbReference type="EMBL" id="FNEI01000009">
    <property type="protein sequence ID" value="SDJ32445.1"/>
    <property type="molecule type" value="Genomic_DNA"/>
</dbReference>
<comment type="cofactor">
    <cofactor evidence="1 4">
        <name>pyridoxal 5'-phosphate</name>
        <dbReference type="ChEBI" id="CHEBI:597326"/>
    </cofactor>
</comment>
<dbReference type="GO" id="GO:0008483">
    <property type="term" value="F:transaminase activity"/>
    <property type="evidence" value="ECO:0007669"/>
    <property type="project" value="UniProtKB-KW"/>
</dbReference>
<feature type="domain" description="Aminotransferase class I/classII large" evidence="5">
    <location>
        <begin position="44"/>
        <end position="384"/>
    </location>
</feature>
<dbReference type="PANTHER" id="PTHR42832:SF3">
    <property type="entry name" value="L-GLUTAMINE--4-(METHYLSULFANYL)-2-OXOBUTANOATE AMINOTRANSFERASE"/>
    <property type="match status" value="1"/>
</dbReference>
<dbReference type="InterPro" id="IPR050881">
    <property type="entry name" value="LL-DAP_aminotransferase"/>
</dbReference>
<protein>
    <recommendedName>
        <fullName evidence="4">Aminotransferase</fullName>
        <ecNumber evidence="4">2.6.1.-</ecNumber>
    </recommendedName>
</protein>
<dbReference type="InterPro" id="IPR019880">
    <property type="entry name" value="OxyQ"/>
</dbReference>
<dbReference type="Proteomes" id="UP000182130">
    <property type="component" value="Unassembled WGS sequence"/>
</dbReference>
<evidence type="ECO:0000313" key="7">
    <source>
        <dbReference type="Proteomes" id="UP000182130"/>
    </source>
</evidence>
<keyword evidence="7" id="KW-1185">Reference proteome</keyword>
<dbReference type="EC" id="2.6.1.-" evidence="4"/>
<dbReference type="NCBIfam" id="TIGR03539">
    <property type="entry name" value="DapC_actino"/>
    <property type="match status" value="1"/>
</dbReference>
<dbReference type="STRING" id="1045773.SAMN05216555_109116"/>
<sequence>MTVQPKPLTPTRPLGLGLPDYPWDTMAPYKTIAANHPDGPVDLSLGTPVDPTPLIIREALVRSANAPGYPGAHGTASLRETIAFWFARRRNVAHLSPEAIMPTVGSKEIIAWLPFMLGLGPLDVVVRPKIAYPTYDIGAKLCGATVVASDSLEELDPAVLRRVRLVWINSPGNPTGQVRDLASMKSMVGQARELGAVVASDECYAELGWGAWDPEEGGSPVPCVLDPEVAGGSHQGLLSLYSLSKQSNLAGYRAAFVAGDEKIIANLVNTRKHAGMIVPSPIMAAMEAALTSDEHVREQKNTYRRRREILLPALLRAGLKVEHSEAGLYLWATAGQDTWQTVQAMAELGIIVGPGAFYGQAGEGYVRFAITGSDERVAAAAQRLEAANMTAGT</sequence>
<dbReference type="InterPro" id="IPR015422">
    <property type="entry name" value="PyrdxlP-dep_Trfase_small"/>
</dbReference>
<organism evidence="6 7">
    <name type="scientific">Arthrobacter cupressi</name>
    <dbReference type="NCBI Taxonomy" id="1045773"/>
    <lineage>
        <taxon>Bacteria</taxon>
        <taxon>Bacillati</taxon>
        <taxon>Actinomycetota</taxon>
        <taxon>Actinomycetes</taxon>
        <taxon>Micrococcales</taxon>
        <taxon>Micrococcaceae</taxon>
        <taxon>Arthrobacter</taxon>
    </lineage>
</organism>
<dbReference type="InterPro" id="IPR015424">
    <property type="entry name" value="PyrdxlP-dep_Trfase"/>
</dbReference>
<evidence type="ECO:0000256" key="4">
    <source>
        <dbReference type="RuleBase" id="RU000481"/>
    </source>
</evidence>
<dbReference type="Gene3D" id="3.40.640.10">
    <property type="entry name" value="Type I PLP-dependent aspartate aminotransferase-like (Major domain)"/>
    <property type="match status" value="1"/>
</dbReference>
<keyword evidence="3 4" id="KW-0808">Transferase</keyword>
<dbReference type="AlphaFoldDB" id="A0A1G8SUJ9"/>
<evidence type="ECO:0000256" key="3">
    <source>
        <dbReference type="ARBA" id="ARBA00022679"/>
    </source>
</evidence>
<dbReference type="RefSeq" id="WP_074589475.1">
    <property type="nucleotide sequence ID" value="NZ_FNEI01000009.1"/>
</dbReference>
<name>A0A1G8SUJ9_9MICC</name>